<evidence type="ECO:0000313" key="2">
    <source>
        <dbReference type="Proteomes" id="UP000003423"/>
    </source>
</evidence>
<evidence type="ECO:0000313" key="1">
    <source>
        <dbReference type="EMBL" id="EIJ65807.1"/>
    </source>
</evidence>
<protein>
    <submittedName>
        <fullName evidence="1">Uncharacterized protein</fullName>
    </submittedName>
</protein>
<reference evidence="1 2" key="1">
    <citation type="journal article" date="2012" name="J. Bacteriol.">
        <title>Genome sequence of "Candidatus Nitrosopumilus salaria" BD31, an ammonia-oxidizing archaeon from the San Francisco Bay estuary.</title>
        <authorList>
            <person name="Mosier A.C."/>
            <person name="Allen E.E."/>
            <person name="Kim M."/>
            <person name="Ferriera S."/>
            <person name="Francis C.A."/>
        </authorList>
    </citation>
    <scope>NUCLEOTIDE SEQUENCE [LARGE SCALE GENOMIC DNA]</scope>
    <source>
        <strain evidence="1 2">BD31</strain>
    </source>
</reference>
<dbReference type="Proteomes" id="UP000003423">
    <property type="component" value="Unassembled WGS sequence"/>
</dbReference>
<dbReference type="PATRIC" id="fig|859350.6.peg.1153"/>
<comment type="caution">
    <text evidence="1">The sequence shown here is derived from an EMBL/GenBank/DDBJ whole genome shotgun (WGS) entry which is preliminary data.</text>
</comment>
<accession>I3D264</accession>
<gene>
    <name evidence="1" type="ORF">BD31_I1895</name>
</gene>
<dbReference type="AlphaFoldDB" id="I3D264"/>
<organism evidence="1 2">
    <name type="scientific">Candidatus Nitrosopumilus salarius BD31</name>
    <dbReference type="NCBI Taxonomy" id="859350"/>
    <lineage>
        <taxon>Archaea</taxon>
        <taxon>Nitrososphaerota</taxon>
        <taxon>Nitrososphaeria</taxon>
        <taxon>Nitrosopumilales</taxon>
        <taxon>Nitrosopumilaceae</taxon>
        <taxon>Nitrosopumilus</taxon>
    </lineage>
</organism>
<keyword evidence="2" id="KW-1185">Reference proteome</keyword>
<proteinExistence type="predicted"/>
<dbReference type="EMBL" id="AEXL02000093">
    <property type="protein sequence ID" value="EIJ65807.1"/>
    <property type="molecule type" value="Genomic_DNA"/>
</dbReference>
<name>I3D264_9ARCH</name>
<sequence length="40" mass="4784">MKILCKIILFFEIEYHMVDDTLKININNNTRIEIVGVLYL</sequence>